<evidence type="ECO:0000313" key="2">
    <source>
        <dbReference type="EMBL" id="EQD58318.1"/>
    </source>
</evidence>
<keyword evidence="1" id="KW-0812">Transmembrane</keyword>
<keyword evidence="1" id="KW-1133">Transmembrane helix</keyword>
<organism evidence="2">
    <name type="scientific">mine drainage metagenome</name>
    <dbReference type="NCBI Taxonomy" id="410659"/>
    <lineage>
        <taxon>unclassified sequences</taxon>
        <taxon>metagenomes</taxon>
        <taxon>ecological metagenomes</taxon>
    </lineage>
</organism>
<feature type="transmembrane region" description="Helical" evidence="1">
    <location>
        <begin position="43"/>
        <end position="63"/>
    </location>
</feature>
<gene>
    <name evidence="2" type="ORF">B2A_04417</name>
</gene>
<accession>T1AP85</accession>
<sequence>MSAKSKNVNNAYFILTYLLSFLSGIAVLVLYGDTNSRLKLHALQAILLGIISVVVAAIFNLLLPPLGSISGLLIWVYGMYIGLEAYSGNDIDIPIVSEFAHSLA</sequence>
<reference evidence="2" key="2">
    <citation type="journal article" date="2014" name="ISME J.">
        <title>Microbial stratification in low pH oxic and suboxic macroscopic growths along an acid mine drainage.</title>
        <authorList>
            <person name="Mendez-Garcia C."/>
            <person name="Mesa V."/>
            <person name="Sprenger R.R."/>
            <person name="Richter M."/>
            <person name="Diez M.S."/>
            <person name="Solano J."/>
            <person name="Bargiela R."/>
            <person name="Golyshina O.V."/>
            <person name="Manteca A."/>
            <person name="Ramos J.L."/>
            <person name="Gallego J.R."/>
            <person name="Llorente I."/>
            <person name="Martins Dos Santos V.A."/>
            <person name="Jensen O.N."/>
            <person name="Pelaez A.I."/>
            <person name="Sanchez J."/>
            <person name="Ferrer M."/>
        </authorList>
    </citation>
    <scope>NUCLEOTIDE SEQUENCE</scope>
</reference>
<protein>
    <recommendedName>
        <fullName evidence="3">DUF4870 domain-containing protein</fullName>
    </recommendedName>
</protein>
<comment type="caution">
    <text evidence="2">The sequence shown here is derived from an EMBL/GenBank/DDBJ whole genome shotgun (WGS) entry which is preliminary data.</text>
</comment>
<proteinExistence type="predicted"/>
<evidence type="ECO:0008006" key="3">
    <source>
        <dbReference type="Google" id="ProtNLM"/>
    </source>
</evidence>
<reference evidence="2" key="1">
    <citation type="submission" date="2013-08" db="EMBL/GenBank/DDBJ databases">
        <authorList>
            <person name="Mendez C."/>
            <person name="Richter M."/>
            <person name="Ferrer M."/>
            <person name="Sanchez J."/>
        </authorList>
    </citation>
    <scope>NUCLEOTIDE SEQUENCE</scope>
</reference>
<keyword evidence="1" id="KW-0472">Membrane</keyword>
<name>T1AP85_9ZZZZ</name>
<dbReference type="EMBL" id="AUZZ01002962">
    <property type="protein sequence ID" value="EQD58318.1"/>
    <property type="molecule type" value="Genomic_DNA"/>
</dbReference>
<evidence type="ECO:0000256" key="1">
    <source>
        <dbReference type="SAM" id="Phobius"/>
    </source>
</evidence>
<feature type="transmembrane region" description="Helical" evidence="1">
    <location>
        <begin position="69"/>
        <end position="86"/>
    </location>
</feature>
<feature type="transmembrane region" description="Helical" evidence="1">
    <location>
        <begin position="12"/>
        <end position="31"/>
    </location>
</feature>
<dbReference type="AlphaFoldDB" id="T1AP85"/>